<evidence type="ECO:0000259" key="6">
    <source>
        <dbReference type="Pfam" id="PF05175"/>
    </source>
</evidence>
<name>A0A3B0ZI91_9ZZZZ</name>
<evidence type="ECO:0000256" key="5">
    <source>
        <dbReference type="ARBA" id="ARBA00022691"/>
    </source>
</evidence>
<dbReference type="InterPro" id="IPR029063">
    <property type="entry name" value="SAM-dependent_MTases_sf"/>
</dbReference>
<dbReference type="HAMAP" id="MF_01859">
    <property type="entry name" value="23SrRNA_methyltr_G"/>
    <property type="match status" value="1"/>
</dbReference>
<dbReference type="Pfam" id="PF05175">
    <property type="entry name" value="MTS"/>
    <property type="match status" value="1"/>
</dbReference>
<evidence type="ECO:0000256" key="3">
    <source>
        <dbReference type="ARBA" id="ARBA00022603"/>
    </source>
</evidence>
<dbReference type="Pfam" id="PF26049">
    <property type="entry name" value="RLMG_N"/>
    <property type="match status" value="1"/>
</dbReference>
<dbReference type="InterPro" id="IPR046977">
    <property type="entry name" value="RsmC/RlmG"/>
</dbReference>
<dbReference type="InterPro" id="IPR007848">
    <property type="entry name" value="Small_mtfrase_dom"/>
</dbReference>
<keyword evidence="5" id="KW-0949">S-adenosyl-L-methionine</keyword>
<dbReference type="GO" id="GO:0052916">
    <property type="term" value="F:23S rRNA (guanine(1835)-N(2))-methyltransferase activity"/>
    <property type="evidence" value="ECO:0007669"/>
    <property type="project" value="UniProtKB-EC"/>
</dbReference>
<feature type="domain" description="RlmG N-terminal" evidence="7">
    <location>
        <begin position="6"/>
        <end position="185"/>
    </location>
</feature>
<keyword evidence="4 8" id="KW-0808">Transferase</keyword>
<reference evidence="8" key="1">
    <citation type="submission" date="2018-06" db="EMBL/GenBank/DDBJ databases">
        <authorList>
            <person name="Zhirakovskaya E."/>
        </authorList>
    </citation>
    <scope>NUCLEOTIDE SEQUENCE</scope>
</reference>
<protein>
    <submittedName>
        <fullName evidence="8">23S rRNA (Guanine(1835)-N(2))-methyltransferase</fullName>
        <ecNumber evidence="8">2.1.1.174</ecNumber>
    </submittedName>
</protein>
<dbReference type="InterPro" id="IPR017237">
    <property type="entry name" value="RLMG"/>
</dbReference>
<dbReference type="InterPro" id="IPR002052">
    <property type="entry name" value="DNA_methylase_N6_adenine_CS"/>
</dbReference>
<accession>A0A3B0ZI91</accession>
<dbReference type="InterPro" id="IPR058679">
    <property type="entry name" value="RlmG_N"/>
</dbReference>
<evidence type="ECO:0000256" key="4">
    <source>
        <dbReference type="ARBA" id="ARBA00022679"/>
    </source>
</evidence>
<keyword evidence="3 8" id="KW-0489">Methyltransferase</keyword>
<dbReference type="GO" id="GO:0003676">
    <property type="term" value="F:nucleic acid binding"/>
    <property type="evidence" value="ECO:0007669"/>
    <property type="project" value="InterPro"/>
</dbReference>
<dbReference type="SUPFAM" id="SSF53335">
    <property type="entry name" value="S-adenosyl-L-methionine-dependent methyltransferases"/>
    <property type="match status" value="1"/>
</dbReference>
<evidence type="ECO:0000256" key="2">
    <source>
        <dbReference type="ARBA" id="ARBA00022552"/>
    </source>
</evidence>
<evidence type="ECO:0000313" key="8">
    <source>
        <dbReference type="EMBL" id="VAW91381.1"/>
    </source>
</evidence>
<dbReference type="PIRSF" id="PIRSF037565">
    <property type="entry name" value="RRNA_m2G_Mtase_RsmD_prd"/>
    <property type="match status" value="1"/>
</dbReference>
<gene>
    <name evidence="8" type="ORF">MNBD_GAMMA23-1058</name>
</gene>
<proteinExistence type="inferred from homology"/>
<dbReference type="PANTHER" id="PTHR47816">
    <property type="entry name" value="RIBOSOMAL RNA SMALL SUBUNIT METHYLTRANSFERASE C"/>
    <property type="match status" value="1"/>
</dbReference>
<organism evidence="8">
    <name type="scientific">hydrothermal vent metagenome</name>
    <dbReference type="NCBI Taxonomy" id="652676"/>
    <lineage>
        <taxon>unclassified sequences</taxon>
        <taxon>metagenomes</taxon>
        <taxon>ecological metagenomes</taxon>
    </lineage>
</organism>
<dbReference type="Gene3D" id="3.40.50.150">
    <property type="entry name" value="Vaccinia Virus protein VP39"/>
    <property type="match status" value="2"/>
</dbReference>
<dbReference type="GO" id="GO:0005737">
    <property type="term" value="C:cytoplasm"/>
    <property type="evidence" value="ECO:0007669"/>
    <property type="project" value="InterPro"/>
</dbReference>
<dbReference type="PROSITE" id="PS00092">
    <property type="entry name" value="N6_MTASE"/>
    <property type="match status" value="1"/>
</dbReference>
<dbReference type="EC" id="2.1.1.174" evidence="8"/>
<keyword evidence="1" id="KW-0963">Cytoplasm</keyword>
<sequence length="385" mass="43050">MNAIKNPFKTPQGHFNLGRYPLHKKETLRAWDAADEYLLEHLDAQDNTVDNESRILIVNDSFGALAIALHKFKPDVQLDSYLAEQGLINNFNLNNIELNNVVLLNSMAPLIGHYDLVIIKVPKSHAYLEDILYKIQPHISPQSKIIAAAMAKNIHSSTLKLFEKIIGETTTSLAKKKARLIFSSFTTNKIMESPYPKQFELEIESNTLTIANHANVFSREKLDIGTRFLLENMPRPKPYKTIVDLGCGNGLLGLVAAKQNPEAKIVFTDESYMAVASAKTNFENAFSSSHAATFLVTDCLAGVEEQSVDLILCNPPFHQNHVVGDHIAWQMFNEAYAALEPGGEFWIVGNHHLAYHSKLKKIFGGYDVVASNKKFAIMLSRKTKT</sequence>
<dbReference type="EMBL" id="UOFT01000009">
    <property type="protein sequence ID" value="VAW91381.1"/>
    <property type="molecule type" value="Genomic_DNA"/>
</dbReference>
<evidence type="ECO:0000259" key="7">
    <source>
        <dbReference type="Pfam" id="PF26049"/>
    </source>
</evidence>
<dbReference type="PANTHER" id="PTHR47816:SF5">
    <property type="entry name" value="RIBOSOMAL RNA LARGE SUBUNIT METHYLTRANSFERASE G"/>
    <property type="match status" value="1"/>
</dbReference>
<evidence type="ECO:0000256" key="1">
    <source>
        <dbReference type="ARBA" id="ARBA00022490"/>
    </source>
</evidence>
<feature type="domain" description="Methyltransferase small" evidence="6">
    <location>
        <begin position="208"/>
        <end position="378"/>
    </location>
</feature>
<dbReference type="AlphaFoldDB" id="A0A3B0ZI91"/>
<keyword evidence="2" id="KW-0698">rRNA processing</keyword>